<evidence type="ECO:0000313" key="2">
    <source>
        <dbReference type="EMBL" id="GFO01309.1"/>
    </source>
</evidence>
<comment type="caution">
    <text evidence="2">The sequence shown here is derived from an EMBL/GenBank/DDBJ whole genome shotgun (WGS) entry which is preliminary data.</text>
</comment>
<feature type="compositionally biased region" description="Basic and acidic residues" evidence="1">
    <location>
        <begin position="174"/>
        <end position="185"/>
    </location>
</feature>
<feature type="region of interest" description="Disordered" evidence="1">
    <location>
        <begin position="343"/>
        <end position="376"/>
    </location>
</feature>
<sequence length="376" mass="42795">MVYSVERENCIASSDDFSGTGRKISSLQGQGRTTLRILVLTALVELTWGGPISDINLIASSLGCSDGYCEPTPMTKTERETRGSQSTQIEDSRISEIYKRVENDRTAVFDSASHEGADVGPLWKNLLEDDDHFNKLYELWYVDHLLLPWKTDSNKRSLDGTRLSADSMYKKVIKEDRDGRKEKRQQGWHTQYGKRTTADIVKERQNGNKISQSAPAVPVSSAALESVDIPVSLENHHLLPQSERQDFIEVDRSLTAVQRNHLAEKLADLLRRMSEDDQRRENEGLESVNNVSPQRFDASVDNIEDATDRSVYYNSLAYLDAIGQTMIDDAEDMKKSRNYQYNDRVNAGESLRTPTKKKRQQGWHTPFGKRNTRDPY</sequence>
<keyword evidence="3" id="KW-1185">Reference proteome</keyword>
<accession>A0AAV4A131</accession>
<name>A0AAV4A131_9GAST</name>
<dbReference type="AlphaFoldDB" id="A0AAV4A131"/>
<proteinExistence type="predicted"/>
<evidence type="ECO:0000256" key="1">
    <source>
        <dbReference type="SAM" id="MobiDB-lite"/>
    </source>
</evidence>
<gene>
    <name evidence="2" type="ORF">PoB_002781400</name>
</gene>
<feature type="region of interest" description="Disordered" evidence="1">
    <location>
        <begin position="174"/>
        <end position="197"/>
    </location>
</feature>
<dbReference type="EMBL" id="BLXT01003273">
    <property type="protein sequence ID" value="GFO01309.1"/>
    <property type="molecule type" value="Genomic_DNA"/>
</dbReference>
<evidence type="ECO:0000313" key="3">
    <source>
        <dbReference type="Proteomes" id="UP000735302"/>
    </source>
</evidence>
<reference evidence="2 3" key="1">
    <citation type="journal article" date="2021" name="Elife">
        <title>Chloroplast acquisition without the gene transfer in kleptoplastic sea slugs, Plakobranchus ocellatus.</title>
        <authorList>
            <person name="Maeda T."/>
            <person name="Takahashi S."/>
            <person name="Yoshida T."/>
            <person name="Shimamura S."/>
            <person name="Takaki Y."/>
            <person name="Nagai Y."/>
            <person name="Toyoda A."/>
            <person name="Suzuki Y."/>
            <person name="Arimoto A."/>
            <person name="Ishii H."/>
            <person name="Satoh N."/>
            <person name="Nishiyama T."/>
            <person name="Hasebe M."/>
            <person name="Maruyama T."/>
            <person name="Minagawa J."/>
            <person name="Obokata J."/>
            <person name="Shigenobu S."/>
        </authorList>
    </citation>
    <scope>NUCLEOTIDE SEQUENCE [LARGE SCALE GENOMIC DNA]</scope>
</reference>
<dbReference type="Proteomes" id="UP000735302">
    <property type="component" value="Unassembled WGS sequence"/>
</dbReference>
<organism evidence="2 3">
    <name type="scientific">Plakobranchus ocellatus</name>
    <dbReference type="NCBI Taxonomy" id="259542"/>
    <lineage>
        <taxon>Eukaryota</taxon>
        <taxon>Metazoa</taxon>
        <taxon>Spiralia</taxon>
        <taxon>Lophotrochozoa</taxon>
        <taxon>Mollusca</taxon>
        <taxon>Gastropoda</taxon>
        <taxon>Heterobranchia</taxon>
        <taxon>Euthyneura</taxon>
        <taxon>Panpulmonata</taxon>
        <taxon>Sacoglossa</taxon>
        <taxon>Placobranchoidea</taxon>
        <taxon>Plakobranchidae</taxon>
        <taxon>Plakobranchus</taxon>
    </lineage>
</organism>
<protein>
    <submittedName>
        <fullName evidence="2">Uncharacterized protein</fullName>
    </submittedName>
</protein>